<sequence length="622" mass="68607">QGVCIHSPIVKLGFQDHLYLNNNLLSLYSKCFTLDYAHQFFDEMPSRDVVSWTGILSAYVKHEKHEEALGKFQEMMGSGPCPNEFTFSSVLRACSALGEFSDGKCIHGCVIKHGFESNQILGSVLIDLYSKYGSIEEACRLFSCVDNGDVVSWTTVISSLVQAGKWSQALRIYIDMIKLTPESDRFLWTAILSGLAQNLKLREAVVAFQEMEASGILSNNFTYLSILNACSLILSLDLGRQIHARVIMAGLEDDVPVGNALVDMYMKCSHEVKDGLRVFKGIESPDVISWTSLIAGLSEHGFHQDSFDSYMEMTASGLQPNSVTLPIILRSYAYAGNERVDDAWHLIRNMSQRDALTYTGLATRLNQMGHHEMALHIINHMFNDDIKMDGYSMAGFLSASAGLNSVESGMQLHSYSVKSGLGSFISVSNGLVSFYGKCGLTKDAERAFAEISEPDIVSWNGLISVLASYGHISSALSAFDDMRLTGAKPDSVTFLIVLFSCTHGGLVDMGLEYFSSMKEMHGIEPQLDHYVCLFDLLGRAGRLEEAMEILETMPMRPNASIYKTLLAACKAHRIVPLGEDIARRGLKLDPSDPAFNLMLANLYGSSGRPDLAATIRRSVRDK</sequence>
<gene>
    <name evidence="1" type="ORF">D5086_008318</name>
</gene>
<feature type="non-terminal residue" evidence="1">
    <location>
        <position position="1"/>
    </location>
</feature>
<name>A0ACC4CFR1_POPAL</name>
<evidence type="ECO:0000313" key="1">
    <source>
        <dbReference type="EMBL" id="KAL3596681.1"/>
    </source>
</evidence>
<protein>
    <submittedName>
        <fullName evidence="1">Uncharacterized protein</fullName>
    </submittedName>
</protein>
<accession>A0ACC4CFR1</accession>
<proteinExistence type="predicted"/>
<dbReference type="EMBL" id="RCHU02000004">
    <property type="protein sequence ID" value="KAL3596681.1"/>
    <property type="molecule type" value="Genomic_DNA"/>
</dbReference>
<comment type="caution">
    <text evidence="1">The sequence shown here is derived from an EMBL/GenBank/DDBJ whole genome shotgun (WGS) entry which is preliminary data.</text>
</comment>
<organism evidence="1 2">
    <name type="scientific">Populus alba</name>
    <name type="common">White poplar</name>
    <dbReference type="NCBI Taxonomy" id="43335"/>
    <lineage>
        <taxon>Eukaryota</taxon>
        <taxon>Viridiplantae</taxon>
        <taxon>Streptophyta</taxon>
        <taxon>Embryophyta</taxon>
        <taxon>Tracheophyta</taxon>
        <taxon>Spermatophyta</taxon>
        <taxon>Magnoliopsida</taxon>
        <taxon>eudicotyledons</taxon>
        <taxon>Gunneridae</taxon>
        <taxon>Pentapetalae</taxon>
        <taxon>rosids</taxon>
        <taxon>fabids</taxon>
        <taxon>Malpighiales</taxon>
        <taxon>Salicaceae</taxon>
        <taxon>Saliceae</taxon>
        <taxon>Populus</taxon>
    </lineage>
</organism>
<feature type="non-terminal residue" evidence="1">
    <location>
        <position position="622"/>
    </location>
</feature>
<dbReference type="Proteomes" id="UP000309997">
    <property type="component" value="Unassembled WGS sequence"/>
</dbReference>
<evidence type="ECO:0000313" key="2">
    <source>
        <dbReference type="Proteomes" id="UP000309997"/>
    </source>
</evidence>
<keyword evidence="2" id="KW-1185">Reference proteome</keyword>
<reference evidence="1 2" key="1">
    <citation type="journal article" date="2024" name="Plant Biotechnol. J.">
        <title>Genome and CRISPR/Cas9 system of a widespread forest tree (Populus alba) in the world.</title>
        <authorList>
            <person name="Liu Y.J."/>
            <person name="Jiang P.F."/>
            <person name="Han X.M."/>
            <person name="Li X.Y."/>
            <person name="Wang H.M."/>
            <person name="Wang Y.J."/>
            <person name="Wang X.X."/>
            <person name="Zeng Q.Y."/>
        </authorList>
    </citation>
    <scope>NUCLEOTIDE SEQUENCE [LARGE SCALE GENOMIC DNA]</scope>
    <source>
        <strain evidence="2">cv. PAL-ZL1</strain>
    </source>
</reference>